<dbReference type="PANTHER" id="PTHR47967">
    <property type="entry name" value="OS07G0603500 PROTEIN-RELATED"/>
    <property type="match status" value="1"/>
</dbReference>
<reference evidence="8 9" key="1">
    <citation type="journal article" date="2017" name="Nat. Commun.">
        <title>Genome assembly with in vitro proximity ligation data and whole-genome triplication in lettuce.</title>
        <authorList>
            <person name="Reyes-Chin-Wo S."/>
            <person name="Wang Z."/>
            <person name="Yang X."/>
            <person name="Kozik A."/>
            <person name="Arikit S."/>
            <person name="Song C."/>
            <person name="Xia L."/>
            <person name="Froenicke L."/>
            <person name="Lavelle D.O."/>
            <person name="Truco M.J."/>
            <person name="Xia R."/>
            <person name="Zhu S."/>
            <person name="Xu C."/>
            <person name="Xu H."/>
            <person name="Xu X."/>
            <person name="Cox K."/>
            <person name="Korf I."/>
            <person name="Meyers B.C."/>
            <person name="Michelmore R.W."/>
        </authorList>
    </citation>
    <scope>NUCLEOTIDE SEQUENCE [LARGE SCALE GENOMIC DNA]</scope>
    <source>
        <strain evidence="9">cv. Salinas</strain>
        <tissue evidence="8">Seedlings</tissue>
    </source>
</reference>
<dbReference type="OrthoDB" id="660550at2759"/>
<organism evidence="8 9">
    <name type="scientific">Lactuca sativa</name>
    <name type="common">Garden lettuce</name>
    <dbReference type="NCBI Taxonomy" id="4236"/>
    <lineage>
        <taxon>Eukaryota</taxon>
        <taxon>Viridiplantae</taxon>
        <taxon>Streptophyta</taxon>
        <taxon>Embryophyta</taxon>
        <taxon>Tracheophyta</taxon>
        <taxon>Spermatophyta</taxon>
        <taxon>Magnoliopsida</taxon>
        <taxon>eudicotyledons</taxon>
        <taxon>Gunneridae</taxon>
        <taxon>Pentapetalae</taxon>
        <taxon>asterids</taxon>
        <taxon>campanulids</taxon>
        <taxon>Asterales</taxon>
        <taxon>Asteraceae</taxon>
        <taxon>Cichorioideae</taxon>
        <taxon>Cichorieae</taxon>
        <taxon>Lactucinae</taxon>
        <taxon>Lactuca</taxon>
    </lineage>
</organism>
<keyword evidence="3" id="KW-0064">Aspartyl protease</keyword>
<dbReference type="FunFam" id="2.40.70.10:FF:000033">
    <property type="entry name" value="Aspartyl protease family protein"/>
    <property type="match status" value="1"/>
</dbReference>
<evidence type="ECO:0000256" key="1">
    <source>
        <dbReference type="ARBA" id="ARBA00007447"/>
    </source>
</evidence>
<keyword evidence="2" id="KW-0645">Protease</keyword>
<feature type="signal peptide" evidence="6">
    <location>
        <begin position="1"/>
        <end position="30"/>
    </location>
</feature>
<keyword evidence="9" id="KW-1185">Reference proteome</keyword>
<gene>
    <name evidence="8" type="ORF">LSAT_V11C200059340</name>
</gene>
<dbReference type="InterPro" id="IPR021109">
    <property type="entry name" value="Peptidase_aspartic_dom_sf"/>
</dbReference>
<dbReference type="InterPro" id="IPR034161">
    <property type="entry name" value="Pepsin-like_plant"/>
</dbReference>
<evidence type="ECO:0000313" key="8">
    <source>
        <dbReference type="EMBL" id="KAJ0222463.1"/>
    </source>
</evidence>
<sequence>MASSIFLASPILLVILFHLLLENNPTSCFATNPTEKPPPDLRLPLTHVDLAKSFPKNQFTPSSMSETNAAEITSPTQASNDLYVTKLAIGTPPVIFSAVVDTGSDLIWTKCDSSSRFYDSSKSKSFFKSEESCDSFGCTQEYADGESIKVSMGGEKVIIGGVSSNITFACGTPNDKKSFNKYNGVVGMGRGKLSLVSQLNINVFSYCLASRSHKSEQSILLTGSNTKIAMTNVQTTPLLKQGNKSYYYIALEGISVGKTKLGVSTSDFAIKTDGTGGMIIDSGSTFTYLEKDIINMIENELMKQTKVNMSKDDNPPYQGLNRYFNSPSDVNWDIPKLVFHFSGANWEMPRENYIYEKNGKSYLAFIDNDNDPEKMSIFGNMQQQNMMVLYDLVKNSLSFKTEKCSLL</sequence>
<dbReference type="EMBL" id="NBSK02000002">
    <property type="protein sequence ID" value="KAJ0222463.1"/>
    <property type="molecule type" value="Genomic_DNA"/>
</dbReference>
<dbReference type="SUPFAM" id="SSF50630">
    <property type="entry name" value="Acid proteases"/>
    <property type="match status" value="1"/>
</dbReference>
<comment type="similarity">
    <text evidence="1">Belongs to the peptidase A1 family.</text>
</comment>
<keyword evidence="6" id="KW-0732">Signal</keyword>
<comment type="caution">
    <text evidence="8">The sequence shown here is derived from an EMBL/GenBank/DDBJ whole genome shotgun (WGS) entry which is preliminary data.</text>
</comment>
<dbReference type="CDD" id="cd05476">
    <property type="entry name" value="pepsin_A_like_plant"/>
    <property type="match status" value="1"/>
</dbReference>
<evidence type="ECO:0000256" key="4">
    <source>
        <dbReference type="ARBA" id="ARBA00022801"/>
    </source>
</evidence>
<evidence type="ECO:0000313" key="9">
    <source>
        <dbReference type="Proteomes" id="UP000235145"/>
    </source>
</evidence>
<dbReference type="PROSITE" id="PS51767">
    <property type="entry name" value="PEPTIDASE_A1"/>
    <property type="match status" value="1"/>
</dbReference>
<dbReference type="GO" id="GO:0005576">
    <property type="term" value="C:extracellular region"/>
    <property type="evidence" value="ECO:0000318"/>
    <property type="project" value="GO_Central"/>
</dbReference>
<keyword evidence="4" id="KW-0378">Hydrolase</keyword>
<dbReference type="GO" id="GO:0004190">
    <property type="term" value="F:aspartic-type endopeptidase activity"/>
    <property type="evidence" value="ECO:0000318"/>
    <property type="project" value="GO_Central"/>
</dbReference>
<evidence type="ECO:0000256" key="6">
    <source>
        <dbReference type="SAM" id="SignalP"/>
    </source>
</evidence>
<accession>A0A9R1WEN0</accession>
<dbReference type="PANTHER" id="PTHR47967:SF19">
    <property type="entry name" value="NEPENTHESIN"/>
    <property type="match status" value="1"/>
</dbReference>
<dbReference type="GO" id="GO:0006508">
    <property type="term" value="P:proteolysis"/>
    <property type="evidence" value="ECO:0007669"/>
    <property type="project" value="UniProtKB-KW"/>
</dbReference>
<protein>
    <recommendedName>
        <fullName evidence="7">Peptidase A1 domain-containing protein</fullName>
    </recommendedName>
</protein>
<keyword evidence="5" id="KW-0325">Glycoprotein</keyword>
<feature type="domain" description="Peptidase A1" evidence="7">
    <location>
        <begin position="83"/>
        <end position="400"/>
    </location>
</feature>
<name>A0A9R1WEN0_LACSA</name>
<dbReference type="Proteomes" id="UP000235145">
    <property type="component" value="Unassembled WGS sequence"/>
</dbReference>
<proteinExistence type="inferred from homology"/>
<evidence type="ECO:0000256" key="2">
    <source>
        <dbReference type="ARBA" id="ARBA00022670"/>
    </source>
</evidence>
<evidence type="ECO:0000259" key="7">
    <source>
        <dbReference type="PROSITE" id="PS51767"/>
    </source>
</evidence>
<dbReference type="InterPro" id="IPR051708">
    <property type="entry name" value="Plant_Aspart_Prot_A1"/>
</dbReference>
<dbReference type="Gene3D" id="2.40.70.10">
    <property type="entry name" value="Acid Proteases"/>
    <property type="match status" value="2"/>
</dbReference>
<dbReference type="AlphaFoldDB" id="A0A9R1WEN0"/>
<evidence type="ECO:0000256" key="5">
    <source>
        <dbReference type="ARBA" id="ARBA00023180"/>
    </source>
</evidence>
<evidence type="ECO:0000256" key="3">
    <source>
        <dbReference type="ARBA" id="ARBA00022750"/>
    </source>
</evidence>
<dbReference type="InterPro" id="IPR032799">
    <property type="entry name" value="TAXi_C"/>
</dbReference>
<dbReference type="InterPro" id="IPR033121">
    <property type="entry name" value="PEPTIDASE_A1"/>
</dbReference>
<dbReference type="InterPro" id="IPR032861">
    <property type="entry name" value="TAXi_N"/>
</dbReference>
<dbReference type="Pfam" id="PF14541">
    <property type="entry name" value="TAXi_C"/>
    <property type="match status" value="1"/>
</dbReference>
<feature type="chain" id="PRO_5040149876" description="Peptidase A1 domain-containing protein" evidence="6">
    <location>
        <begin position="31"/>
        <end position="407"/>
    </location>
</feature>
<dbReference type="Pfam" id="PF14543">
    <property type="entry name" value="TAXi_N"/>
    <property type="match status" value="1"/>
</dbReference>